<dbReference type="PROSITE" id="PS00868">
    <property type="entry name" value="CYS_MET_METAB_PP"/>
    <property type="match status" value="1"/>
</dbReference>
<dbReference type="Gene3D" id="3.90.1150.10">
    <property type="entry name" value="Aspartate Aminotransferase, domain 1"/>
    <property type="match status" value="1"/>
</dbReference>
<dbReference type="OrthoDB" id="3512640at2759"/>
<feature type="modified residue" description="N6-(pyridoxal phosphate)lysine" evidence="3">
    <location>
        <position position="205"/>
    </location>
</feature>
<dbReference type="GO" id="GO:0005737">
    <property type="term" value="C:cytoplasm"/>
    <property type="evidence" value="ECO:0007669"/>
    <property type="project" value="TreeGrafter"/>
</dbReference>
<organism evidence="5 6">
    <name type="scientific">Pterulicium gracile</name>
    <dbReference type="NCBI Taxonomy" id="1884261"/>
    <lineage>
        <taxon>Eukaryota</taxon>
        <taxon>Fungi</taxon>
        <taxon>Dikarya</taxon>
        <taxon>Basidiomycota</taxon>
        <taxon>Agaricomycotina</taxon>
        <taxon>Agaricomycetes</taxon>
        <taxon>Agaricomycetidae</taxon>
        <taxon>Agaricales</taxon>
        <taxon>Pleurotineae</taxon>
        <taxon>Pterulaceae</taxon>
        <taxon>Pterulicium</taxon>
    </lineage>
</organism>
<dbReference type="SUPFAM" id="SSF53383">
    <property type="entry name" value="PLP-dependent transferases"/>
    <property type="match status" value="1"/>
</dbReference>
<evidence type="ECO:0000256" key="3">
    <source>
        <dbReference type="PIRSR" id="PIRSR001434-2"/>
    </source>
</evidence>
<dbReference type="PANTHER" id="PTHR11808:SF35">
    <property type="entry name" value="CYSTATHIONINE GAMMA-SYNTHASE (AFU_ORTHOLOGUE AFUA_7G01590)"/>
    <property type="match status" value="1"/>
</dbReference>
<dbReference type="GO" id="GO:0030170">
    <property type="term" value="F:pyridoxal phosphate binding"/>
    <property type="evidence" value="ECO:0007669"/>
    <property type="project" value="InterPro"/>
</dbReference>
<dbReference type="AlphaFoldDB" id="A0A5C3QUG7"/>
<evidence type="ECO:0000256" key="1">
    <source>
        <dbReference type="ARBA" id="ARBA00001933"/>
    </source>
</evidence>
<keyword evidence="2 3" id="KW-0663">Pyridoxal phosphate</keyword>
<evidence type="ECO:0000313" key="5">
    <source>
        <dbReference type="EMBL" id="TFL05706.1"/>
    </source>
</evidence>
<sequence>MSDSPKAPTPKLDTQLLHADQKLRFNGAEVTPSISVSTTFKYPENVGELLKEEPTFFDPKIHVYSRYTQQVNTRAEHVLSQLNQGYALTYASGLSAAYSALVHLAPRRIAIRDGYHGCHQTINVYQKSKDTKVQVIDINDEFREGDICWLETPENPTGLTRDIQYYADKIHAVGGKLFIDSTFGPPPLQYPFKWGADIILHSGTKYFGGHSDLLCGVLVVKTEEEWNQVLYYSIGNTLGSLEAWLLLRSLRTLRLRVTRQSQTATLLAQWLHQVSKIPEGKTFDGALGGVVKRVHHASLQTATKEFDPKEQMEGGWPATFAILLHKQEAAIALPHRLQYFMASHRAATSLGGVESLIEYRLNSDTKADPTLLRLSIGLEDIEDLKADFRQAFEALASGWKVRLNVYVMYMHTHND</sequence>
<dbReference type="InterPro" id="IPR054542">
    <property type="entry name" value="Cys_met_metab_PP"/>
</dbReference>
<protein>
    <submittedName>
        <fullName evidence="5">Cystathionine gamma-synthase</fullName>
    </submittedName>
</protein>
<evidence type="ECO:0000256" key="2">
    <source>
        <dbReference type="ARBA" id="ARBA00022898"/>
    </source>
</evidence>
<comment type="cofactor">
    <cofactor evidence="1 4">
        <name>pyridoxal 5'-phosphate</name>
        <dbReference type="ChEBI" id="CHEBI:597326"/>
    </cofactor>
</comment>
<dbReference type="EMBL" id="ML178816">
    <property type="protein sequence ID" value="TFL05706.1"/>
    <property type="molecule type" value="Genomic_DNA"/>
</dbReference>
<dbReference type="GO" id="GO:0016846">
    <property type="term" value="F:carbon-sulfur lyase activity"/>
    <property type="evidence" value="ECO:0007669"/>
    <property type="project" value="TreeGrafter"/>
</dbReference>
<dbReference type="InterPro" id="IPR015424">
    <property type="entry name" value="PyrdxlP-dep_Trfase"/>
</dbReference>
<dbReference type="Pfam" id="PF01053">
    <property type="entry name" value="Cys_Met_Meta_PP"/>
    <property type="match status" value="1"/>
</dbReference>
<dbReference type="GO" id="GO:0019346">
    <property type="term" value="P:transsulfuration"/>
    <property type="evidence" value="ECO:0007669"/>
    <property type="project" value="InterPro"/>
</dbReference>
<accession>A0A5C3QUG7</accession>
<dbReference type="InterPro" id="IPR015422">
    <property type="entry name" value="PyrdxlP-dep_Trfase_small"/>
</dbReference>
<comment type="similarity">
    <text evidence="4">Belongs to the trans-sulfuration enzymes family.</text>
</comment>
<dbReference type="InterPro" id="IPR000277">
    <property type="entry name" value="Cys/Met-Metab_PyrdxlP-dep_enz"/>
</dbReference>
<evidence type="ECO:0000313" key="6">
    <source>
        <dbReference type="Proteomes" id="UP000305067"/>
    </source>
</evidence>
<dbReference type="PANTHER" id="PTHR11808">
    <property type="entry name" value="TRANS-SULFURATION ENZYME FAMILY MEMBER"/>
    <property type="match status" value="1"/>
</dbReference>
<reference evidence="5 6" key="1">
    <citation type="journal article" date="2019" name="Nat. Ecol. Evol.">
        <title>Megaphylogeny resolves global patterns of mushroom evolution.</title>
        <authorList>
            <person name="Varga T."/>
            <person name="Krizsan K."/>
            <person name="Foldi C."/>
            <person name="Dima B."/>
            <person name="Sanchez-Garcia M."/>
            <person name="Sanchez-Ramirez S."/>
            <person name="Szollosi G.J."/>
            <person name="Szarkandi J.G."/>
            <person name="Papp V."/>
            <person name="Albert L."/>
            <person name="Andreopoulos W."/>
            <person name="Angelini C."/>
            <person name="Antonin V."/>
            <person name="Barry K.W."/>
            <person name="Bougher N.L."/>
            <person name="Buchanan P."/>
            <person name="Buyck B."/>
            <person name="Bense V."/>
            <person name="Catcheside P."/>
            <person name="Chovatia M."/>
            <person name="Cooper J."/>
            <person name="Damon W."/>
            <person name="Desjardin D."/>
            <person name="Finy P."/>
            <person name="Geml J."/>
            <person name="Haridas S."/>
            <person name="Hughes K."/>
            <person name="Justo A."/>
            <person name="Karasinski D."/>
            <person name="Kautmanova I."/>
            <person name="Kiss B."/>
            <person name="Kocsube S."/>
            <person name="Kotiranta H."/>
            <person name="LaButti K.M."/>
            <person name="Lechner B.E."/>
            <person name="Liimatainen K."/>
            <person name="Lipzen A."/>
            <person name="Lukacs Z."/>
            <person name="Mihaltcheva S."/>
            <person name="Morgado L.N."/>
            <person name="Niskanen T."/>
            <person name="Noordeloos M.E."/>
            <person name="Ohm R.A."/>
            <person name="Ortiz-Santana B."/>
            <person name="Ovrebo C."/>
            <person name="Racz N."/>
            <person name="Riley R."/>
            <person name="Savchenko A."/>
            <person name="Shiryaev A."/>
            <person name="Soop K."/>
            <person name="Spirin V."/>
            <person name="Szebenyi C."/>
            <person name="Tomsovsky M."/>
            <person name="Tulloss R.E."/>
            <person name="Uehling J."/>
            <person name="Grigoriev I.V."/>
            <person name="Vagvolgyi C."/>
            <person name="Papp T."/>
            <person name="Martin F.M."/>
            <person name="Miettinen O."/>
            <person name="Hibbett D.S."/>
            <person name="Nagy L.G."/>
        </authorList>
    </citation>
    <scope>NUCLEOTIDE SEQUENCE [LARGE SCALE GENOMIC DNA]</scope>
    <source>
        <strain evidence="5 6">CBS 309.79</strain>
    </source>
</reference>
<dbReference type="PIRSF" id="PIRSF001434">
    <property type="entry name" value="CGS"/>
    <property type="match status" value="1"/>
</dbReference>
<dbReference type="STRING" id="1884261.A0A5C3QUG7"/>
<keyword evidence="6" id="KW-1185">Reference proteome</keyword>
<dbReference type="Gene3D" id="3.40.640.10">
    <property type="entry name" value="Type I PLP-dependent aspartate aminotransferase-like (Major domain)"/>
    <property type="match status" value="1"/>
</dbReference>
<proteinExistence type="inferred from homology"/>
<dbReference type="InterPro" id="IPR015421">
    <property type="entry name" value="PyrdxlP-dep_Trfase_major"/>
</dbReference>
<gene>
    <name evidence="5" type="ORF">BDV98DRAFT_499902</name>
</gene>
<evidence type="ECO:0000256" key="4">
    <source>
        <dbReference type="RuleBase" id="RU362118"/>
    </source>
</evidence>
<name>A0A5C3QUG7_9AGAR</name>
<dbReference type="Proteomes" id="UP000305067">
    <property type="component" value="Unassembled WGS sequence"/>
</dbReference>